<dbReference type="InterPro" id="IPR007110">
    <property type="entry name" value="Ig-like_dom"/>
</dbReference>
<comment type="similarity">
    <text evidence="5">Belongs to the immunoglobulin superfamily. CEA family.</text>
</comment>
<feature type="transmembrane region" description="Helical" evidence="7">
    <location>
        <begin position="497"/>
        <end position="525"/>
    </location>
</feature>
<evidence type="ECO:0000256" key="4">
    <source>
        <dbReference type="ARBA" id="ARBA00023319"/>
    </source>
</evidence>
<keyword evidence="2" id="KW-1015">Disulfide bond</keyword>
<accession>A0A9V1EW28</accession>
<feature type="region of interest" description="Disordered" evidence="6">
    <location>
        <begin position="576"/>
        <end position="626"/>
    </location>
</feature>
<evidence type="ECO:0000256" key="6">
    <source>
        <dbReference type="SAM" id="MobiDB-lite"/>
    </source>
</evidence>
<dbReference type="CTD" id="125931"/>
<dbReference type="GeneID" id="109258008"/>
<keyword evidence="9" id="KW-1185">Reference proteome</keyword>
<feature type="region of interest" description="Disordered" evidence="6">
    <location>
        <begin position="536"/>
        <end position="556"/>
    </location>
</feature>
<dbReference type="FunFam" id="2.60.40.10:FF:000244">
    <property type="entry name" value="carcinoembryonic antigen-related cell adhesion molecule 16"/>
    <property type="match status" value="2"/>
</dbReference>
<keyword evidence="7" id="KW-0472">Membrane</keyword>
<dbReference type="InterPro" id="IPR003599">
    <property type="entry name" value="Ig_sub"/>
</dbReference>
<evidence type="ECO:0000256" key="1">
    <source>
        <dbReference type="ARBA" id="ARBA00022729"/>
    </source>
</evidence>
<evidence type="ECO:0000256" key="3">
    <source>
        <dbReference type="ARBA" id="ARBA00023180"/>
    </source>
</evidence>
<evidence type="ECO:0000256" key="5">
    <source>
        <dbReference type="ARBA" id="ARBA00038222"/>
    </source>
</evidence>
<keyword evidence="7" id="KW-1133">Transmembrane helix</keyword>
<dbReference type="InterPro" id="IPR013783">
    <property type="entry name" value="Ig-like_fold"/>
</dbReference>
<keyword evidence="7" id="KW-0812">Transmembrane</keyword>
<gene>
    <name evidence="10" type="primary">CEACAM20</name>
</gene>
<keyword evidence="4" id="KW-0393">Immunoglobulin domain</keyword>
<sequence length="649" mass="70506">MAKGHQVALTLHHDLTRPNFTLVIGSNVPLLCLADSQPPARYIRSISGIPGPDGQTLFISSLSRARSEVYTCRASNSISSSHSSVDADITVSASLLTMWSLPAAVQLTSDANPLTTIQKLLARPTIAISQDTATEQRENVTFRCSTQDADVTIHWVFNDLPLVFRERVQLSTDGKTLTILTVQREDSGTYKCEAQAFHQVRSSAPTFLTVNYGPDPFEIKLESGVSRGEVVEVIEGSTVTFSVETQSHPPPAYTWFLPYDSIPPPTMSSFTIQAVSREHEGTYRCLVSNGATHLLRLGALKVRVLETLTKPHIVPPSLNLVENASSVALTCQTPHEGAGVLWLLRGQALLPSDHLVLSADNRSLVIHGLRRDDTGPYECEVWNWGSRARSEPFRLAMSYGPDRVDITSGSAPGVVGTVEAELNSSLTLQCRAESQPGAEFHWTLEQSTAVHAGQVLIIWALTWEHQGIYNCTASNPLTHLARSASVRVRVVGPQSSLSAGAIGGIAIGILAVIALSAGLGCFLYIRNARRLSREEAEDPIQEAATPTSEEEPHAESCSNWLSPMYANLPKPQGQVGVKKMLPPDPPEQFYEKEPPSVTPGNDSHGPRKPSPEITLDPLVPTLPKGNTESHYEVLVNPERNIYGQINPSV</sequence>
<dbReference type="RefSeq" id="XP_019290074.2">
    <property type="nucleotide sequence ID" value="XM_019434529.2"/>
</dbReference>
<dbReference type="SMART" id="SM00409">
    <property type="entry name" value="IG"/>
    <property type="match status" value="5"/>
</dbReference>
<dbReference type="CDD" id="cd00096">
    <property type="entry name" value="Ig"/>
    <property type="match status" value="1"/>
</dbReference>
<dbReference type="SMART" id="SM00406">
    <property type="entry name" value="IGv"/>
    <property type="match status" value="2"/>
</dbReference>
<dbReference type="Proteomes" id="UP001165780">
    <property type="component" value="Unplaced"/>
</dbReference>
<dbReference type="InterPro" id="IPR003598">
    <property type="entry name" value="Ig_sub2"/>
</dbReference>
<feature type="domain" description="Ig-like" evidence="8">
    <location>
        <begin position="124"/>
        <end position="209"/>
    </location>
</feature>
<dbReference type="Pfam" id="PF13927">
    <property type="entry name" value="Ig_3"/>
    <property type="match status" value="4"/>
</dbReference>
<feature type="domain" description="Ig-like" evidence="8">
    <location>
        <begin position="412"/>
        <end position="487"/>
    </location>
</feature>
<keyword evidence="1" id="KW-0732">Signal</keyword>
<evidence type="ECO:0000259" key="8">
    <source>
        <dbReference type="PROSITE" id="PS50835"/>
    </source>
</evidence>
<dbReference type="SUPFAM" id="SSF48726">
    <property type="entry name" value="Immunoglobulin"/>
    <property type="match status" value="5"/>
</dbReference>
<protein>
    <submittedName>
        <fullName evidence="10">Carcinoembryonic antigen-related cell adhesion molecule 20 isoform X1</fullName>
    </submittedName>
</protein>
<keyword evidence="3" id="KW-0325">Glycoprotein</keyword>
<name>A0A9V1EW28_PANPR</name>
<evidence type="ECO:0000313" key="9">
    <source>
        <dbReference type="Proteomes" id="UP001165780"/>
    </source>
</evidence>
<dbReference type="AlphaFoldDB" id="A0A9V1EW28"/>
<dbReference type="PANTHER" id="PTHR44337">
    <property type="entry name" value="CARCINOEMBRYONIC ANTIGEN-RELATED CELL ADHESION MOLECULE 8"/>
    <property type="match status" value="1"/>
</dbReference>
<organism evidence="9 10">
    <name type="scientific">Panthera pardus</name>
    <name type="common">Leopard</name>
    <name type="synonym">Felis pardus</name>
    <dbReference type="NCBI Taxonomy" id="9691"/>
    <lineage>
        <taxon>Eukaryota</taxon>
        <taxon>Metazoa</taxon>
        <taxon>Chordata</taxon>
        <taxon>Craniata</taxon>
        <taxon>Vertebrata</taxon>
        <taxon>Euteleostomi</taxon>
        <taxon>Mammalia</taxon>
        <taxon>Eutheria</taxon>
        <taxon>Laurasiatheria</taxon>
        <taxon>Carnivora</taxon>
        <taxon>Feliformia</taxon>
        <taxon>Felidae</taxon>
        <taxon>Pantherinae</taxon>
        <taxon>Panthera</taxon>
    </lineage>
</organism>
<reference evidence="10" key="1">
    <citation type="submission" date="2025-08" db="UniProtKB">
        <authorList>
            <consortium name="RefSeq"/>
        </authorList>
    </citation>
    <scope>IDENTIFICATION</scope>
    <source>
        <tissue evidence="10">Whole blood</tissue>
    </source>
</reference>
<dbReference type="PANTHER" id="PTHR44337:SF20">
    <property type="entry name" value="CARCINOEMBRYONIC ANTIGEN-RELATED CELL ADHESION MOLECULE 5-RELATED"/>
    <property type="match status" value="1"/>
</dbReference>
<feature type="domain" description="Ig-like" evidence="8">
    <location>
        <begin position="311"/>
        <end position="396"/>
    </location>
</feature>
<dbReference type="SMART" id="SM00408">
    <property type="entry name" value="IGc2"/>
    <property type="match status" value="5"/>
</dbReference>
<dbReference type="InterPro" id="IPR052598">
    <property type="entry name" value="IgSF_CEA-related"/>
</dbReference>
<dbReference type="InterPro" id="IPR036179">
    <property type="entry name" value="Ig-like_dom_sf"/>
</dbReference>
<feature type="domain" description="Ig-like" evidence="8">
    <location>
        <begin position="214"/>
        <end position="290"/>
    </location>
</feature>
<dbReference type="InterPro" id="IPR013106">
    <property type="entry name" value="Ig_V-set"/>
</dbReference>
<evidence type="ECO:0000256" key="2">
    <source>
        <dbReference type="ARBA" id="ARBA00023157"/>
    </source>
</evidence>
<evidence type="ECO:0000313" key="10">
    <source>
        <dbReference type="RefSeq" id="XP_019290074.2"/>
    </source>
</evidence>
<evidence type="ECO:0000256" key="7">
    <source>
        <dbReference type="SAM" id="Phobius"/>
    </source>
</evidence>
<dbReference type="PROSITE" id="PS50835">
    <property type="entry name" value="IG_LIKE"/>
    <property type="match status" value="4"/>
</dbReference>
<dbReference type="Gene3D" id="2.60.40.10">
    <property type="entry name" value="Immunoglobulins"/>
    <property type="match status" value="5"/>
</dbReference>
<proteinExistence type="inferred from homology"/>